<keyword evidence="5 15" id="KW-0347">Helicase</keyword>
<dbReference type="Pfam" id="PF12705">
    <property type="entry name" value="PDDEXK_1"/>
    <property type="match status" value="1"/>
</dbReference>
<dbReference type="RefSeq" id="WP_215627192.1">
    <property type="nucleotide sequence ID" value="NZ_CP067089.2"/>
</dbReference>
<gene>
    <name evidence="18" type="ORF">JFL75_02970</name>
</gene>
<evidence type="ECO:0000256" key="9">
    <source>
        <dbReference type="ARBA" id="ARBA00023204"/>
    </source>
</evidence>
<feature type="domain" description="UvrD-like helicase ATP-binding" evidence="16">
    <location>
        <begin position="7"/>
        <end position="449"/>
    </location>
</feature>
<evidence type="ECO:0000259" key="17">
    <source>
        <dbReference type="PROSITE" id="PS51217"/>
    </source>
</evidence>
<keyword evidence="8" id="KW-0238">DNA-binding</keyword>
<keyword evidence="1" id="KW-0540">Nuclease</keyword>
<evidence type="ECO:0000256" key="13">
    <source>
        <dbReference type="ARBA" id="ARBA00034923"/>
    </source>
</evidence>
<dbReference type="PROSITE" id="PS51217">
    <property type="entry name" value="UVRD_HELICASE_CTER"/>
    <property type="match status" value="1"/>
</dbReference>
<proteinExistence type="predicted"/>
<dbReference type="AlphaFoldDB" id="A0A7T8BC60"/>
<dbReference type="Gene3D" id="1.10.486.10">
    <property type="entry name" value="PCRA, domain 4"/>
    <property type="match status" value="1"/>
</dbReference>
<dbReference type="InterPro" id="IPR000212">
    <property type="entry name" value="DNA_helicase_UvrD/REP"/>
</dbReference>
<dbReference type="Gene3D" id="3.40.50.300">
    <property type="entry name" value="P-loop containing nucleotide triphosphate hydrolases"/>
    <property type="match status" value="4"/>
</dbReference>
<keyword evidence="3" id="KW-0227">DNA damage</keyword>
<evidence type="ECO:0000256" key="6">
    <source>
        <dbReference type="ARBA" id="ARBA00022839"/>
    </source>
</evidence>
<reference evidence="18" key="1">
    <citation type="submission" date="2021-01" db="EMBL/GenBank/DDBJ databases">
        <title>Description of Breznakiella homolactica.</title>
        <authorList>
            <person name="Song Y."/>
            <person name="Brune A."/>
        </authorList>
    </citation>
    <scope>NUCLEOTIDE SEQUENCE</scope>
    <source>
        <strain evidence="18">RmG30</strain>
    </source>
</reference>
<dbReference type="InterPro" id="IPR014017">
    <property type="entry name" value="DNA_helicase_UvrD-like_C"/>
</dbReference>
<name>A0A7T8BC60_9SPIR</name>
<protein>
    <recommendedName>
        <fullName evidence="12">DNA 3'-5' helicase</fullName>
        <ecNumber evidence="12">5.6.2.4</ecNumber>
    </recommendedName>
    <alternativeName>
        <fullName evidence="13">DNA 3'-5' helicase II</fullName>
    </alternativeName>
</protein>
<evidence type="ECO:0000256" key="15">
    <source>
        <dbReference type="PROSITE-ProRule" id="PRU00560"/>
    </source>
</evidence>
<organism evidence="18 19">
    <name type="scientific">Breznakiella homolactica</name>
    <dbReference type="NCBI Taxonomy" id="2798577"/>
    <lineage>
        <taxon>Bacteria</taxon>
        <taxon>Pseudomonadati</taxon>
        <taxon>Spirochaetota</taxon>
        <taxon>Spirochaetia</taxon>
        <taxon>Spirochaetales</taxon>
        <taxon>Breznakiellaceae</taxon>
        <taxon>Breznakiella</taxon>
    </lineage>
</organism>
<evidence type="ECO:0000256" key="8">
    <source>
        <dbReference type="ARBA" id="ARBA00023125"/>
    </source>
</evidence>
<evidence type="ECO:0000256" key="3">
    <source>
        <dbReference type="ARBA" id="ARBA00022763"/>
    </source>
</evidence>
<dbReference type="PROSITE" id="PS51198">
    <property type="entry name" value="UVRD_HELICASE_ATP_BIND"/>
    <property type="match status" value="1"/>
</dbReference>
<keyword evidence="4 15" id="KW-0378">Hydrolase</keyword>
<accession>A0A7T8BC60</accession>
<evidence type="ECO:0000256" key="7">
    <source>
        <dbReference type="ARBA" id="ARBA00022840"/>
    </source>
</evidence>
<comment type="catalytic activity">
    <reaction evidence="11">
        <text>Couples ATP hydrolysis with the unwinding of duplex DNA by translocating in the 3'-5' direction.</text>
        <dbReference type="EC" id="5.6.2.4"/>
    </reaction>
</comment>
<dbReference type="InterPro" id="IPR011335">
    <property type="entry name" value="Restrct_endonuc-II-like"/>
</dbReference>
<dbReference type="PANTHER" id="PTHR11070:SF2">
    <property type="entry name" value="ATP-DEPENDENT DNA HELICASE SRS2"/>
    <property type="match status" value="1"/>
</dbReference>
<evidence type="ECO:0000259" key="16">
    <source>
        <dbReference type="PROSITE" id="PS51198"/>
    </source>
</evidence>
<dbReference type="GO" id="GO:0004527">
    <property type="term" value="F:exonuclease activity"/>
    <property type="evidence" value="ECO:0007669"/>
    <property type="project" value="UniProtKB-KW"/>
</dbReference>
<keyword evidence="10" id="KW-0413">Isomerase</keyword>
<dbReference type="PANTHER" id="PTHR11070">
    <property type="entry name" value="UVRD / RECB / PCRA DNA HELICASE FAMILY MEMBER"/>
    <property type="match status" value="1"/>
</dbReference>
<evidence type="ECO:0000313" key="19">
    <source>
        <dbReference type="Proteomes" id="UP000595917"/>
    </source>
</evidence>
<keyword evidence="6" id="KW-0269">Exonuclease</keyword>
<dbReference type="SUPFAM" id="SSF52980">
    <property type="entry name" value="Restriction endonuclease-like"/>
    <property type="match status" value="1"/>
</dbReference>
<feature type="domain" description="UvrD-like helicase C-terminal" evidence="17">
    <location>
        <begin position="485"/>
        <end position="755"/>
    </location>
</feature>
<feature type="binding site" evidence="15">
    <location>
        <begin position="28"/>
        <end position="35"/>
    </location>
    <ligand>
        <name>ATP</name>
        <dbReference type="ChEBI" id="CHEBI:30616"/>
    </ligand>
</feature>
<dbReference type="GO" id="GO:0003677">
    <property type="term" value="F:DNA binding"/>
    <property type="evidence" value="ECO:0007669"/>
    <property type="project" value="UniProtKB-KW"/>
</dbReference>
<dbReference type="SUPFAM" id="SSF52540">
    <property type="entry name" value="P-loop containing nucleoside triphosphate hydrolases"/>
    <property type="match status" value="1"/>
</dbReference>
<dbReference type="InterPro" id="IPR027417">
    <property type="entry name" value="P-loop_NTPase"/>
</dbReference>
<evidence type="ECO:0000256" key="12">
    <source>
        <dbReference type="ARBA" id="ARBA00034808"/>
    </source>
</evidence>
<dbReference type="Pfam" id="PF13361">
    <property type="entry name" value="UvrD_C"/>
    <property type="match status" value="2"/>
</dbReference>
<evidence type="ECO:0000256" key="1">
    <source>
        <dbReference type="ARBA" id="ARBA00022722"/>
    </source>
</evidence>
<comment type="catalytic activity">
    <reaction evidence="14">
        <text>ATP + H2O = ADP + phosphate + H(+)</text>
        <dbReference type="Rhea" id="RHEA:13065"/>
        <dbReference type="ChEBI" id="CHEBI:15377"/>
        <dbReference type="ChEBI" id="CHEBI:15378"/>
        <dbReference type="ChEBI" id="CHEBI:30616"/>
        <dbReference type="ChEBI" id="CHEBI:43474"/>
        <dbReference type="ChEBI" id="CHEBI:456216"/>
        <dbReference type="EC" id="5.6.2.4"/>
    </reaction>
</comment>
<keyword evidence="7 15" id="KW-0067">ATP-binding</keyword>
<keyword evidence="9" id="KW-0234">DNA repair</keyword>
<evidence type="ECO:0000256" key="5">
    <source>
        <dbReference type="ARBA" id="ARBA00022806"/>
    </source>
</evidence>
<evidence type="ECO:0000313" key="18">
    <source>
        <dbReference type="EMBL" id="QQO09888.1"/>
    </source>
</evidence>
<dbReference type="GO" id="GO:0043138">
    <property type="term" value="F:3'-5' DNA helicase activity"/>
    <property type="evidence" value="ECO:0007669"/>
    <property type="project" value="UniProtKB-EC"/>
</dbReference>
<evidence type="ECO:0000256" key="2">
    <source>
        <dbReference type="ARBA" id="ARBA00022741"/>
    </source>
</evidence>
<dbReference type="Proteomes" id="UP000595917">
    <property type="component" value="Chromosome"/>
</dbReference>
<keyword evidence="19" id="KW-1185">Reference proteome</keyword>
<dbReference type="InterPro" id="IPR014016">
    <property type="entry name" value="UvrD-like_ATP-bd"/>
</dbReference>
<dbReference type="EC" id="5.6.2.4" evidence="12"/>
<sequence length="1185" mass="131411">MMAADKKLRLDRDQKAAYEADFNVAVSAGAGSGKTTVLAERFVRLITERGLEIEQVLSLTFTRKAAAEMLSRIYRGLSRSGHPRAREQLAKFDRARISTLDSFCVSIARGGAGRFGIPGDFTEDEAGLRRSAEAAAVELLMRHRNQPAVRRLVAARSFDSVVRDLFADFGMNAVSLVREPDFAGQAEKQLAFIGREITRLWKETAGYCGEILSLEETEKSPETIKKAWAAARCFPLPAELTGANLTDLRDRAEFLGSGKSFSLPNSRSSNEVLVRLREIAGPMKEGCKKLVTLGTTLLFGEDIRFLGKLLDEYARDFLSVKRRTGIISFRDAAELAVAVLTEDRDLRSYYKREIRAIMIDEFQDNNELQKQLLYLLAEKDGSCSRGIPKPADLAADKLFFVGDEKQSIYRFRGADVSVFRSLADELEQTRTPGGECPSALSLRTNYRSRPELVAFFNRIFPGVFGQGTEPFEAVFGEMVSSENTPPDPDAGTAYRDRSRVEIHVQELPSAEDGDDDDSVSYIQAEALAAADRIIRGAEAGEFSFGDVAVLFRSTTHQHGYERIFRMAGIPFSAADPRGVYAEGPVNDIYAILRLALYPGDRNAYATVLRSPFVNIGDETFARIILESPDEPFPDSPPDSWFSGDSDRERYRQGQRIFRELTEILDVRGLAPVLAFLWYETGYRTALFSNPDTLPLLDHFQYLENLALDADRRQLSAVAFLDELAPLMGSYEKMEAGEAGESRGEVRFLTVHKSKGLEFPVLIIADAGAGGTNQRNAKPYYLDPEFGPVINLKAETESRAKPALNYFYERRRESEKKQDLAELKRLFYVAATRAEERLFIFGTPRLNREDRKVLEDLEGDERLEALVCTARTSGGTVKTNSFFDLLSHGLETAKARGEVIACTMHEIPRTNIAALGKTAGGLARRARNTGTSRGKAAEPAVSGKSRLSLLREFYEQPLPPEEPIRKYATNPTAMEKQHGLPPDYSRPLPVFSCDPILSSETLILAFGTLCHEAIEGLLAGTEPEITRELRSVFKSAGITESQQGELLSEAGTAARRFLASPLGAAAAAASRRVSEYAFWLPLDRPESPRLLVNGKMDLIFEDSGHCVIIDFKTDLFMFPRSHQIQLDTYRRAASAFSGLPVRTILVYLRGMETAELEEIYSSDELYGFAEAALSDDPPDASAGPSS</sequence>
<dbReference type="GO" id="GO:0000725">
    <property type="term" value="P:recombinational repair"/>
    <property type="evidence" value="ECO:0007669"/>
    <property type="project" value="TreeGrafter"/>
</dbReference>
<evidence type="ECO:0000256" key="4">
    <source>
        <dbReference type="ARBA" id="ARBA00022801"/>
    </source>
</evidence>
<dbReference type="GO" id="GO:0005524">
    <property type="term" value="F:ATP binding"/>
    <property type="evidence" value="ECO:0007669"/>
    <property type="project" value="UniProtKB-UniRule"/>
</dbReference>
<dbReference type="EMBL" id="CP067089">
    <property type="protein sequence ID" value="QQO09888.1"/>
    <property type="molecule type" value="Genomic_DNA"/>
</dbReference>
<evidence type="ECO:0000256" key="14">
    <source>
        <dbReference type="ARBA" id="ARBA00048988"/>
    </source>
</evidence>
<dbReference type="KEGG" id="bhc:JFL75_02970"/>
<evidence type="ECO:0000256" key="11">
    <source>
        <dbReference type="ARBA" id="ARBA00034617"/>
    </source>
</evidence>
<dbReference type="Pfam" id="PF00580">
    <property type="entry name" value="UvrD-helicase"/>
    <property type="match status" value="1"/>
</dbReference>
<dbReference type="InterPro" id="IPR011604">
    <property type="entry name" value="PDDEXK-like_dom_sf"/>
</dbReference>
<evidence type="ECO:0000256" key="10">
    <source>
        <dbReference type="ARBA" id="ARBA00023235"/>
    </source>
</evidence>
<dbReference type="InterPro" id="IPR038726">
    <property type="entry name" value="PDDEXK_AddAB-type"/>
</dbReference>
<keyword evidence="2 15" id="KW-0547">Nucleotide-binding</keyword>
<dbReference type="Gene3D" id="3.90.320.10">
    <property type="match status" value="1"/>
</dbReference>